<keyword evidence="3" id="KW-1185">Reference proteome</keyword>
<accession>A0ABS9MQJ3</accession>
<evidence type="ECO:0000313" key="3">
    <source>
        <dbReference type="Proteomes" id="UP001297600"/>
    </source>
</evidence>
<name>A0ABS9MQJ3_9BURK</name>
<sequence length="183" mass="20568">MVKRLTFQERINVVKYAARRANSGAARHFGIAATQVDSWVAFEKAGCRELYDPAYKSPEITEELLQSIFSDLDNGLSLLQACIKYGFKNTGSLSVVLKKARSGKPLPVRRGRRPKNPRSRAPDPLDKKLPEIKPGATRQELEELCRKQAGLLKAFKEERECRVDLLKKFEALVHDSLKSSGGR</sequence>
<reference evidence="2 3" key="1">
    <citation type="submission" date="2022-02" db="EMBL/GenBank/DDBJ databases">
        <title>Mesosutterella porci, a novel member of the family Sutterellaceae from pig feces.</title>
        <authorList>
            <person name="Wylensek D."/>
            <person name="Clavel T."/>
        </authorList>
    </citation>
    <scope>NUCLEOTIDE SEQUENCE [LARGE SCALE GENOMIC DNA]</scope>
    <source>
        <strain evidence="3">oilRF-744-wt-GAM-9</strain>
    </source>
</reference>
<protein>
    <submittedName>
        <fullName evidence="2">Helix-turn-helix domain containing protein</fullName>
    </submittedName>
</protein>
<feature type="region of interest" description="Disordered" evidence="1">
    <location>
        <begin position="104"/>
        <end position="135"/>
    </location>
</feature>
<comment type="caution">
    <text evidence="2">The sequence shown here is derived from an EMBL/GenBank/DDBJ whole genome shotgun (WGS) entry which is preliminary data.</text>
</comment>
<gene>
    <name evidence="2" type="ORF">MAF45_05475</name>
</gene>
<dbReference type="EMBL" id="JAKNCT010000005">
    <property type="protein sequence ID" value="MCG5030894.1"/>
    <property type="molecule type" value="Genomic_DNA"/>
</dbReference>
<dbReference type="Proteomes" id="UP001297600">
    <property type="component" value="Unassembled WGS sequence"/>
</dbReference>
<evidence type="ECO:0000256" key="1">
    <source>
        <dbReference type="SAM" id="MobiDB-lite"/>
    </source>
</evidence>
<proteinExistence type="predicted"/>
<organism evidence="2 3">
    <name type="scientific">Mesosutterella porci</name>
    <dbReference type="NCBI Taxonomy" id="2915351"/>
    <lineage>
        <taxon>Bacteria</taxon>
        <taxon>Pseudomonadati</taxon>
        <taxon>Pseudomonadota</taxon>
        <taxon>Betaproteobacteria</taxon>
        <taxon>Burkholderiales</taxon>
        <taxon>Sutterellaceae</taxon>
        <taxon>Mesosutterella</taxon>
    </lineage>
</organism>
<feature type="compositionally biased region" description="Basic and acidic residues" evidence="1">
    <location>
        <begin position="120"/>
        <end position="131"/>
    </location>
</feature>
<feature type="compositionally biased region" description="Basic residues" evidence="1">
    <location>
        <begin position="104"/>
        <end position="118"/>
    </location>
</feature>
<dbReference type="RefSeq" id="WP_237978545.1">
    <property type="nucleotide sequence ID" value="NZ_JAKNCT010000005.1"/>
</dbReference>
<evidence type="ECO:0000313" key="2">
    <source>
        <dbReference type="EMBL" id="MCG5030894.1"/>
    </source>
</evidence>